<protein>
    <submittedName>
        <fullName evidence="2">Uncharacterized protein</fullName>
    </submittedName>
</protein>
<name>A0A4Y7J4V6_PAPSO</name>
<keyword evidence="1" id="KW-1133">Transmembrane helix</keyword>
<evidence type="ECO:0000313" key="2">
    <source>
        <dbReference type="EMBL" id="RZC55486.1"/>
    </source>
</evidence>
<feature type="transmembrane region" description="Helical" evidence="1">
    <location>
        <begin position="99"/>
        <end position="121"/>
    </location>
</feature>
<gene>
    <name evidence="2" type="ORF">C5167_014335</name>
</gene>
<reference evidence="2 3" key="1">
    <citation type="journal article" date="2018" name="Science">
        <title>The opium poppy genome and morphinan production.</title>
        <authorList>
            <person name="Guo L."/>
            <person name="Winzer T."/>
            <person name="Yang X."/>
            <person name="Li Y."/>
            <person name="Ning Z."/>
            <person name="He Z."/>
            <person name="Teodor R."/>
            <person name="Lu Y."/>
            <person name="Bowser T.A."/>
            <person name="Graham I.A."/>
            <person name="Ye K."/>
        </authorList>
    </citation>
    <scope>NUCLEOTIDE SEQUENCE [LARGE SCALE GENOMIC DNA]</scope>
    <source>
        <strain evidence="3">cv. HN1</strain>
        <tissue evidence="2">Leaves</tissue>
    </source>
</reference>
<keyword evidence="3" id="KW-1185">Reference proteome</keyword>
<accession>A0A4Y7J4V6</accession>
<dbReference type="Gramene" id="RZC55486">
    <property type="protein sequence ID" value="RZC55486"/>
    <property type="gene ID" value="C5167_014335"/>
</dbReference>
<keyword evidence="1" id="KW-0472">Membrane</keyword>
<evidence type="ECO:0000256" key="1">
    <source>
        <dbReference type="SAM" id="Phobius"/>
    </source>
</evidence>
<dbReference type="Proteomes" id="UP000316621">
    <property type="component" value="Chromosome 3"/>
</dbReference>
<dbReference type="EMBL" id="CM010717">
    <property type="protein sequence ID" value="RZC55486.1"/>
    <property type="molecule type" value="Genomic_DNA"/>
</dbReference>
<proteinExistence type="predicted"/>
<keyword evidence="1" id="KW-0812">Transmembrane</keyword>
<organism evidence="2 3">
    <name type="scientific">Papaver somniferum</name>
    <name type="common">Opium poppy</name>
    <dbReference type="NCBI Taxonomy" id="3469"/>
    <lineage>
        <taxon>Eukaryota</taxon>
        <taxon>Viridiplantae</taxon>
        <taxon>Streptophyta</taxon>
        <taxon>Embryophyta</taxon>
        <taxon>Tracheophyta</taxon>
        <taxon>Spermatophyta</taxon>
        <taxon>Magnoliopsida</taxon>
        <taxon>Ranunculales</taxon>
        <taxon>Papaveraceae</taxon>
        <taxon>Papaveroideae</taxon>
        <taxon>Papaver</taxon>
    </lineage>
</organism>
<evidence type="ECO:0000313" key="3">
    <source>
        <dbReference type="Proteomes" id="UP000316621"/>
    </source>
</evidence>
<feature type="transmembrane region" description="Helical" evidence="1">
    <location>
        <begin position="12"/>
        <end position="38"/>
    </location>
</feature>
<sequence>MVHYLDPWVFWGHLGMVCAILHLHACPSYVVAGCYKIALADLVDRLALHHHHHHHVSDYSYMVLQNGGLFLRFSYFNMFNKANFVSPCTRDPLLYSKNQLFSILISYVFCIPALHPSSMIINIK</sequence>
<dbReference type="AlphaFoldDB" id="A0A4Y7J4V6"/>